<feature type="domain" description="LysM" evidence="1">
    <location>
        <begin position="1"/>
        <end position="51"/>
    </location>
</feature>
<name>A0ABR8G2M7_9NOSO</name>
<accession>A0ABR8G2M7</accession>
<organism evidence="2 3">
    <name type="scientific">Nostoc spongiaeforme FACHB-130</name>
    <dbReference type="NCBI Taxonomy" id="1357510"/>
    <lineage>
        <taxon>Bacteria</taxon>
        <taxon>Bacillati</taxon>
        <taxon>Cyanobacteriota</taxon>
        <taxon>Cyanophyceae</taxon>
        <taxon>Nostocales</taxon>
        <taxon>Nostocaceae</taxon>
        <taxon>Nostoc</taxon>
    </lineage>
</organism>
<dbReference type="Gene3D" id="3.10.350.10">
    <property type="entry name" value="LysM domain"/>
    <property type="match status" value="1"/>
</dbReference>
<dbReference type="Proteomes" id="UP000603457">
    <property type="component" value="Unassembled WGS sequence"/>
</dbReference>
<evidence type="ECO:0000313" key="3">
    <source>
        <dbReference type="Proteomes" id="UP000603457"/>
    </source>
</evidence>
<dbReference type="InterPro" id="IPR018392">
    <property type="entry name" value="LysM"/>
</dbReference>
<dbReference type="InterPro" id="IPR036779">
    <property type="entry name" value="LysM_dom_sf"/>
</dbReference>
<dbReference type="SUPFAM" id="SSF54106">
    <property type="entry name" value="LysM domain"/>
    <property type="match status" value="1"/>
</dbReference>
<dbReference type="EMBL" id="JACJTB010000043">
    <property type="protein sequence ID" value="MBD2597442.1"/>
    <property type="molecule type" value="Genomic_DNA"/>
</dbReference>
<keyword evidence="3" id="KW-1185">Reference proteome</keyword>
<dbReference type="PROSITE" id="PS51782">
    <property type="entry name" value="LYSM"/>
    <property type="match status" value="1"/>
</dbReference>
<gene>
    <name evidence="2" type="ORF">H6G74_24415</name>
</gene>
<reference evidence="2 3" key="1">
    <citation type="journal article" date="2020" name="ISME J.">
        <title>Comparative genomics reveals insights into cyanobacterial evolution and habitat adaptation.</title>
        <authorList>
            <person name="Chen M.Y."/>
            <person name="Teng W.K."/>
            <person name="Zhao L."/>
            <person name="Hu C.X."/>
            <person name="Zhou Y.K."/>
            <person name="Han B.P."/>
            <person name="Song L.R."/>
            <person name="Shu W.S."/>
        </authorList>
    </citation>
    <scope>NUCLEOTIDE SEQUENCE [LARGE SCALE GENOMIC DNA]</scope>
    <source>
        <strain evidence="2 3">FACHB-130</strain>
    </source>
</reference>
<dbReference type="Pfam" id="PF01476">
    <property type="entry name" value="LysM"/>
    <property type="match status" value="1"/>
</dbReference>
<dbReference type="SMART" id="SM00257">
    <property type="entry name" value="LysM"/>
    <property type="match status" value="1"/>
</dbReference>
<sequence>MNYRVKKRETLYKLAPQYGYSDRRQFVNDFLKLNPHVTNPNLIYANQRYVMPIKPMIAGATYSDIFTRKTYQVNAYGRHIQTGIVPR</sequence>
<comment type="caution">
    <text evidence="2">The sequence shown here is derived from an EMBL/GenBank/DDBJ whole genome shotgun (WGS) entry which is preliminary data.</text>
</comment>
<protein>
    <submittedName>
        <fullName evidence="2">LysM peptidoglycan-binding domain-containing protein</fullName>
    </submittedName>
</protein>
<evidence type="ECO:0000313" key="2">
    <source>
        <dbReference type="EMBL" id="MBD2597442.1"/>
    </source>
</evidence>
<evidence type="ECO:0000259" key="1">
    <source>
        <dbReference type="PROSITE" id="PS51782"/>
    </source>
</evidence>
<proteinExistence type="predicted"/>
<dbReference type="CDD" id="cd00118">
    <property type="entry name" value="LysM"/>
    <property type="match status" value="1"/>
</dbReference>